<feature type="domain" description="Peptidase S54 rhomboid" evidence="8">
    <location>
        <begin position="168"/>
        <end position="299"/>
    </location>
</feature>
<keyword evidence="6 7" id="KW-0472">Membrane</keyword>
<dbReference type="InterPro" id="IPR050925">
    <property type="entry name" value="Rhomboid_protease_S54"/>
</dbReference>
<organism evidence="9 10">
    <name type="scientific">Effrenium voratum</name>
    <dbReference type="NCBI Taxonomy" id="2562239"/>
    <lineage>
        <taxon>Eukaryota</taxon>
        <taxon>Sar</taxon>
        <taxon>Alveolata</taxon>
        <taxon>Dinophyceae</taxon>
        <taxon>Suessiales</taxon>
        <taxon>Symbiodiniaceae</taxon>
        <taxon>Effrenium</taxon>
    </lineage>
</organism>
<dbReference type="GO" id="GO:0016020">
    <property type="term" value="C:membrane"/>
    <property type="evidence" value="ECO:0007669"/>
    <property type="project" value="UniProtKB-SubCell"/>
</dbReference>
<evidence type="ECO:0000256" key="7">
    <source>
        <dbReference type="SAM" id="Phobius"/>
    </source>
</evidence>
<keyword evidence="5 7" id="KW-1133">Transmembrane helix</keyword>
<keyword evidence="10" id="KW-1185">Reference proteome</keyword>
<dbReference type="PANTHER" id="PTHR43731:SF14">
    <property type="entry name" value="PRESENILIN-ASSOCIATED RHOMBOID-LIKE PROTEIN, MITOCHONDRIAL"/>
    <property type="match status" value="1"/>
</dbReference>
<evidence type="ECO:0000259" key="8">
    <source>
        <dbReference type="Pfam" id="PF01694"/>
    </source>
</evidence>
<evidence type="ECO:0000313" key="10">
    <source>
        <dbReference type="Proteomes" id="UP001178507"/>
    </source>
</evidence>
<keyword evidence="3 7" id="KW-0812">Transmembrane</keyword>
<accession>A0AA36JL31</accession>
<dbReference type="InterPro" id="IPR022764">
    <property type="entry name" value="Peptidase_S54_rhomboid_dom"/>
</dbReference>
<reference evidence="9" key="1">
    <citation type="submission" date="2023-08" db="EMBL/GenBank/DDBJ databases">
        <authorList>
            <person name="Chen Y."/>
            <person name="Shah S."/>
            <person name="Dougan E. K."/>
            <person name="Thang M."/>
            <person name="Chan C."/>
        </authorList>
    </citation>
    <scope>NUCLEOTIDE SEQUENCE</scope>
</reference>
<evidence type="ECO:0000313" key="9">
    <source>
        <dbReference type="EMBL" id="CAJ1407019.1"/>
    </source>
</evidence>
<comment type="caution">
    <text evidence="9">The sequence shown here is derived from an EMBL/GenBank/DDBJ whole genome shotgun (WGS) entry which is preliminary data.</text>
</comment>
<dbReference type="GO" id="GO:0004252">
    <property type="term" value="F:serine-type endopeptidase activity"/>
    <property type="evidence" value="ECO:0007669"/>
    <property type="project" value="InterPro"/>
</dbReference>
<dbReference type="Pfam" id="PF01694">
    <property type="entry name" value="Rhomboid"/>
    <property type="match status" value="1"/>
</dbReference>
<gene>
    <name evidence="9" type="ORF">EVOR1521_LOCUS28824</name>
</gene>
<dbReference type="EMBL" id="CAUJNA010003655">
    <property type="protein sequence ID" value="CAJ1407019.1"/>
    <property type="molecule type" value="Genomic_DNA"/>
</dbReference>
<feature type="transmembrane region" description="Helical" evidence="7">
    <location>
        <begin position="173"/>
        <end position="194"/>
    </location>
</feature>
<evidence type="ECO:0000256" key="5">
    <source>
        <dbReference type="ARBA" id="ARBA00022989"/>
    </source>
</evidence>
<evidence type="ECO:0000256" key="1">
    <source>
        <dbReference type="ARBA" id="ARBA00004141"/>
    </source>
</evidence>
<feature type="transmembrane region" description="Helical" evidence="7">
    <location>
        <begin position="206"/>
        <end position="225"/>
    </location>
</feature>
<evidence type="ECO:0000256" key="6">
    <source>
        <dbReference type="ARBA" id="ARBA00023136"/>
    </source>
</evidence>
<protein>
    <recommendedName>
        <fullName evidence="8">Peptidase S54 rhomboid domain-containing protein</fullName>
    </recommendedName>
</protein>
<feature type="transmembrane region" description="Helical" evidence="7">
    <location>
        <begin position="231"/>
        <end position="250"/>
    </location>
</feature>
<comment type="similarity">
    <text evidence="2">Belongs to the peptidase S54 family.</text>
</comment>
<dbReference type="AlphaFoldDB" id="A0AA36JL31"/>
<comment type="subcellular location">
    <subcellularLocation>
        <location evidence="1">Membrane</location>
        <topology evidence="1">Multi-pass membrane protein</topology>
    </subcellularLocation>
</comment>
<proteinExistence type="inferred from homology"/>
<dbReference type="SUPFAM" id="SSF144091">
    <property type="entry name" value="Rhomboid-like"/>
    <property type="match status" value="1"/>
</dbReference>
<sequence>MLAPIARAPRLAAKLPGFRAWEWARAAKNAPHASHEPRAAFGAAAVLGTLATRGARQGSGRQAGRGGLKEVPPFSQLRELWRRKLRISAALCLLMTLLWLLQGYQGWQNLKAFNLTQPWYKRLPSSTALESWLLGTHPVASMYGRRFAITKSTLQKDFGMDALMVDNGQFHRLLTSCFLHNSVFHILFNLGFLYTLAPLEVGCQGVFLTTFLLSGIAGNLAFLQFGQARSALGASGAICGLLGFELVALLRNRRIRRFKMLLRSTFGMIVMGFFLPGVANSAHLGGLGCGLVVALLCARRSGYRGPLLPWPLLLLLLAVPGRRFLPAAMEGLSIGIQHPGALASGIVL</sequence>
<evidence type="ECO:0000256" key="2">
    <source>
        <dbReference type="ARBA" id="ARBA00009045"/>
    </source>
</evidence>
<keyword evidence="4" id="KW-0378">Hydrolase</keyword>
<feature type="transmembrane region" description="Helical" evidence="7">
    <location>
        <begin position="270"/>
        <end position="296"/>
    </location>
</feature>
<dbReference type="Gene3D" id="1.20.1540.10">
    <property type="entry name" value="Rhomboid-like"/>
    <property type="match status" value="1"/>
</dbReference>
<dbReference type="Proteomes" id="UP001178507">
    <property type="component" value="Unassembled WGS sequence"/>
</dbReference>
<evidence type="ECO:0000256" key="4">
    <source>
        <dbReference type="ARBA" id="ARBA00022801"/>
    </source>
</evidence>
<evidence type="ECO:0000256" key="3">
    <source>
        <dbReference type="ARBA" id="ARBA00022692"/>
    </source>
</evidence>
<feature type="transmembrane region" description="Helical" evidence="7">
    <location>
        <begin position="85"/>
        <end position="104"/>
    </location>
</feature>
<name>A0AA36JL31_9DINO</name>
<dbReference type="PANTHER" id="PTHR43731">
    <property type="entry name" value="RHOMBOID PROTEASE"/>
    <property type="match status" value="1"/>
</dbReference>
<dbReference type="InterPro" id="IPR035952">
    <property type="entry name" value="Rhomboid-like_sf"/>
</dbReference>